<dbReference type="Proteomes" id="UP000011524">
    <property type="component" value="Unassembled WGS sequence"/>
</dbReference>
<keyword evidence="1" id="KW-0472">Membrane</keyword>
<organism evidence="2 3">
    <name type="scientific">Haloarcula japonica (strain ATCC 49778 / DSM 6131 / JCM 7785 / NBRC 101032 / NCIMB 13157 / TR-1)</name>
    <dbReference type="NCBI Taxonomy" id="1227453"/>
    <lineage>
        <taxon>Archaea</taxon>
        <taxon>Methanobacteriati</taxon>
        <taxon>Methanobacteriota</taxon>
        <taxon>Stenosarchaea group</taxon>
        <taxon>Halobacteria</taxon>
        <taxon>Halobacteriales</taxon>
        <taxon>Haloarculaceae</taxon>
        <taxon>Haloarcula</taxon>
    </lineage>
</organism>
<accession>M0L433</accession>
<feature type="transmembrane region" description="Helical" evidence="1">
    <location>
        <begin position="46"/>
        <end position="73"/>
    </location>
</feature>
<protein>
    <recommendedName>
        <fullName evidence="4">Yip1 domain-containing protein</fullName>
    </recommendedName>
</protein>
<evidence type="ECO:0008006" key="4">
    <source>
        <dbReference type="Google" id="ProtNLM"/>
    </source>
</evidence>
<keyword evidence="3" id="KW-1185">Reference proteome</keyword>
<dbReference type="EMBL" id="AOLY01000042">
    <property type="protein sequence ID" value="EMA27843.1"/>
    <property type="molecule type" value="Genomic_DNA"/>
</dbReference>
<gene>
    <name evidence="2" type="ORF">C444_20202</name>
</gene>
<dbReference type="STRING" id="1227453.C444_20202"/>
<name>M0L433_HALJT</name>
<dbReference type="PATRIC" id="fig|1227453.3.peg.3975"/>
<keyword evidence="1" id="KW-0812">Transmembrane</keyword>
<dbReference type="eggNOG" id="arCOG14570">
    <property type="taxonomic scope" value="Archaea"/>
</dbReference>
<feature type="transmembrane region" description="Helical" evidence="1">
    <location>
        <begin position="145"/>
        <end position="163"/>
    </location>
</feature>
<evidence type="ECO:0000313" key="2">
    <source>
        <dbReference type="EMBL" id="EMA27843.1"/>
    </source>
</evidence>
<evidence type="ECO:0000256" key="1">
    <source>
        <dbReference type="SAM" id="Phobius"/>
    </source>
</evidence>
<dbReference type="AlphaFoldDB" id="M0L433"/>
<comment type="caution">
    <text evidence="2">The sequence shown here is derived from an EMBL/GenBank/DDBJ whole genome shotgun (WGS) entry which is preliminary data.</text>
</comment>
<evidence type="ECO:0000313" key="3">
    <source>
        <dbReference type="Proteomes" id="UP000011524"/>
    </source>
</evidence>
<sequence>MSLPRFVRRFRPYSVPISLFAVVTAVVLFVPPLVLGEATGRTYALTVAVLIVAISSVLPYAVAVGVLTVPFLYTGIGSYAAPAVLPTDAEPCTLTAALRHVIAGISYVVAATAVGAVGIGLDFAASSGSDPFPAVGFLPLPALGFPPFLLLGGVVIAGVYVVVQLWRYGRPVRALGWDTVLGTAILGAFLAASPMVALWIFGSYGF</sequence>
<keyword evidence="1" id="KW-1133">Transmembrane helix</keyword>
<feature type="transmembrane region" description="Helical" evidence="1">
    <location>
        <begin position="101"/>
        <end position="125"/>
    </location>
</feature>
<dbReference type="RefSeq" id="WP_004594861.1">
    <property type="nucleotide sequence ID" value="NZ_AOLY01000042.1"/>
</dbReference>
<proteinExistence type="predicted"/>
<feature type="transmembrane region" description="Helical" evidence="1">
    <location>
        <begin position="175"/>
        <end position="201"/>
    </location>
</feature>
<reference evidence="2 3" key="1">
    <citation type="journal article" date="2014" name="PLoS Genet.">
        <title>Phylogenetically driven sequencing of extremely halophilic archaea reveals strategies for static and dynamic osmo-response.</title>
        <authorList>
            <person name="Becker E.A."/>
            <person name="Seitzer P.M."/>
            <person name="Tritt A."/>
            <person name="Larsen D."/>
            <person name="Krusor M."/>
            <person name="Yao A.I."/>
            <person name="Wu D."/>
            <person name="Madern D."/>
            <person name="Eisen J.A."/>
            <person name="Darling A.E."/>
            <person name="Facciotti M.T."/>
        </authorList>
    </citation>
    <scope>NUCLEOTIDE SEQUENCE [LARGE SCALE GENOMIC DNA]</scope>
    <source>
        <strain evidence="3">ATCC 49778 / DSM 6131 / JCM 7785 / NBRC 101032 / NCIMB 13157 / TR-1</strain>
    </source>
</reference>